<dbReference type="PRINTS" id="PR01217">
    <property type="entry name" value="PRICHEXTENSN"/>
</dbReference>
<proteinExistence type="predicted"/>
<sequence length="280" mass="30342">MGSAPPLPPDAHSVATTHRRHSQRRYRTRPHRQRGRRPARHSLLTTTPDTRHPTPDTSFPPPNARPRARPTQPMRPMRPSSPPSGAGSAPPDTDPMPAVPTTQPGPCATAPSSDTCSPPPPDVGPTPARSHPMQAPGSRRPRHPVRAPHHHPHHPAQTHATVPTIRHRPCATAPPPNTRSPPPPDVGPTPARSHPMQAPGSRRPRHPVWAPHHHPHHQTQACAGLPTTPLASRHRIPRLAPPLHPSLRPPSPTTRPKPRTPGAGFPPLHPATRREPPLTP</sequence>
<comment type="caution">
    <text evidence="2">The sequence shown here is derived from an EMBL/GenBank/DDBJ whole genome shotgun (WGS) entry which is preliminary data.</text>
</comment>
<dbReference type="Proteomes" id="UP000295680">
    <property type="component" value="Unassembled WGS sequence"/>
</dbReference>
<feature type="compositionally biased region" description="Basic residues" evidence="1">
    <location>
        <begin position="139"/>
        <end position="156"/>
    </location>
</feature>
<feature type="region of interest" description="Disordered" evidence="1">
    <location>
        <begin position="1"/>
        <end position="280"/>
    </location>
</feature>
<evidence type="ECO:0000313" key="3">
    <source>
        <dbReference type="Proteomes" id="UP000295680"/>
    </source>
</evidence>
<organism evidence="2 3">
    <name type="scientific">Actinocrispum wychmicini</name>
    <dbReference type="NCBI Taxonomy" id="1213861"/>
    <lineage>
        <taxon>Bacteria</taxon>
        <taxon>Bacillati</taxon>
        <taxon>Actinomycetota</taxon>
        <taxon>Actinomycetes</taxon>
        <taxon>Pseudonocardiales</taxon>
        <taxon>Pseudonocardiaceae</taxon>
        <taxon>Actinocrispum</taxon>
    </lineage>
</organism>
<dbReference type="AlphaFoldDB" id="A0A4R2JMR2"/>
<evidence type="ECO:0000313" key="2">
    <source>
        <dbReference type="EMBL" id="TCO58398.1"/>
    </source>
</evidence>
<accession>A0A4R2JMR2</accession>
<evidence type="ECO:0000256" key="1">
    <source>
        <dbReference type="SAM" id="MobiDB-lite"/>
    </source>
</evidence>
<feature type="compositionally biased region" description="Basic residues" evidence="1">
    <location>
        <begin position="17"/>
        <end position="40"/>
    </location>
</feature>
<reference evidence="2 3" key="1">
    <citation type="submission" date="2019-03" db="EMBL/GenBank/DDBJ databases">
        <title>Genomic Encyclopedia of Type Strains, Phase IV (KMG-IV): sequencing the most valuable type-strain genomes for metagenomic binning, comparative biology and taxonomic classification.</title>
        <authorList>
            <person name="Goeker M."/>
        </authorList>
    </citation>
    <scope>NUCLEOTIDE SEQUENCE [LARGE SCALE GENOMIC DNA]</scope>
    <source>
        <strain evidence="2 3">DSM 45934</strain>
    </source>
</reference>
<feature type="compositionally biased region" description="Pro residues" evidence="1">
    <location>
        <begin position="172"/>
        <end position="187"/>
    </location>
</feature>
<feature type="compositionally biased region" description="Low complexity" evidence="1">
    <location>
        <begin position="69"/>
        <end position="91"/>
    </location>
</feature>
<name>A0A4R2JMR2_9PSEU</name>
<feature type="compositionally biased region" description="Pro residues" evidence="1">
    <location>
        <begin position="239"/>
        <end position="255"/>
    </location>
</feature>
<dbReference type="EMBL" id="SLWS01000005">
    <property type="protein sequence ID" value="TCO58398.1"/>
    <property type="molecule type" value="Genomic_DNA"/>
</dbReference>
<feature type="compositionally biased region" description="Basic residues" evidence="1">
    <location>
        <begin position="202"/>
        <end position="217"/>
    </location>
</feature>
<protein>
    <submittedName>
        <fullName evidence="2">Uncharacterized protein</fullName>
    </submittedName>
</protein>
<keyword evidence="3" id="KW-1185">Reference proteome</keyword>
<gene>
    <name evidence="2" type="ORF">EV192_105466</name>
</gene>